<name>A0A843WF24_COLES</name>
<organism evidence="1 2">
    <name type="scientific">Colocasia esculenta</name>
    <name type="common">Wild taro</name>
    <name type="synonym">Arum esculentum</name>
    <dbReference type="NCBI Taxonomy" id="4460"/>
    <lineage>
        <taxon>Eukaryota</taxon>
        <taxon>Viridiplantae</taxon>
        <taxon>Streptophyta</taxon>
        <taxon>Embryophyta</taxon>
        <taxon>Tracheophyta</taxon>
        <taxon>Spermatophyta</taxon>
        <taxon>Magnoliopsida</taxon>
        <taxon>Liliopsida</taxon>
        <taxon>Araceae</taxon>
        <taxon>Aroideae</taxon>
        <taxon>Colocasieae</taxon>
        <taxon>Colocasia</taxon>
    </lineage>
</organism>
<evidence type="ECO:0000313" key="2">
    <source>
        <dbReference type="Proteomes" id="UP000652761"/>
    </source>
</evidence>
<gene>
    <name evidence="1" type="ORF">Taro_041712</name>
</gene>
<comment type="caution">
    <text evidence="1">The sequence shown here is derived from an EMBL/GenBank/DDBJ whole genome shotgun (WGS) entry which is preliminary data.</text>
</comment>
<proteinExistence type="predicted"/>
<keyword evidence="2" id="KW-1185">Reference proteome</keyword>
<dbReference type="OrthoDB" id="689242at2759"/>
<reference evidence="1" key="1">
    <citation type="submission" date="2017-07" db="EMBL/GenBank/DDBJ databases">
        <title>Taro Niue Genome Assembly and Annotation.</title>
        <authorList>
            <person name="Atibalentja N."/>
            <person name="Keating K."/>
            <person name="Fields C.J."/>
        </authorList>
    </citation>
    <scope>NUCLEOTIDE SEQUENCE</scope>
    <source>
        <strain evidence="1">Niue_2</strain>
        <tissue evidence="1">Leaf</tissue>
    </source>
</reference>
<accession>A0A843WF24</accession>
<dbReference type="EMBL" id="NMUH01004223">
    <property type="protein sequence ID" value="MQM08852.1"/>
    <property type="molecule type" value="Genomic_DNA"/>
</dbReference>
<dbReference type="Proteomes" id="UP000652761">
    <property type="component" value="Unassembled WGS sequence"/>
</dbReference>
<protein>
    <submittedName>
        <fullName evidence="1">Uncharacterized protein</fullName>
    </submittedName>
</protein>
<sequence length="238" mass="26391">MAWPSLADRRGLITRRHSVPRTASKIRVRFLQTGTSGTQLSPLSTTQPVQTEALPSEQSLLVTRCRATELNSPSLPHDSYDGYAAHAPHDQVCLCGRVPSRFQLSGALSRGGSGVGWEGNGGGARGSPDLAGNRIFCVRKKIRIRVMDWRERVVFPVRRAWAGVAARLRASRKRGTGILKLHDDVQTCGYRDVEVMWEMLRSEMELTGHATAGRRRSPWWVLFWSGPGRAAGVSQLRH</sequence>
<dbReference type="PANTHER" id="PTHR33181:SF54">
    <property type="entry name" value="OS05G0138000 PROTEIN"/>
    <property type="match status" value="1"/>
</dbReference>
<evidence type="ECO:0000313" key="1">
    <source>
        <dbReference type="EMBL" id="MQM08852.1"/>
    </source>
</evidence>
<dbReference type="AlphaFoldDB" id="A0A843WF24"/>
<dbReference type="PANTHER" id="PTHR33181">
    <property type="entry name" value="OS01G0778500 PROTEIN"/>
    <property type="match status" value="1"/>
</dbReference>